<keyword evidence="3 13" id="KW-0285">Flavoprotein</keyword>
<dbReference type="SUPFAM" id="SSF55424">
    <property type="entry name" value="FAD/NAD-linked reductases, dimerisation (C-terminal) domain"/>
    <property type="match status" value="1"/>
</dbReference>
<dbReference type="GO" id="GO:0045454">
    <property type="term" value="P:cell redox homeostasis"/>
    <property type="evidence" value="ECO:0007669"/>
    <property type="project" value="InterPro"/>
</dbReference>
<dbReference type="InterPro" id="IPR012999">
    <property type="entry name" value="Pyr_OxRdtase_I_AS"/>
</dbReference>
<evidence type="ECO:0000256" key="7">
    <source>
        <dbReference type="ARBA" id="ARBA00023157"/>
    </source>
</evidence>
<reference evidence="18" key="1">
    <citation type="submission" date="2018-05" db="EMBL/GenBank/DDBJ databases">
        <title>Zavarzinia sp. HR-AS.</title>
        <authorList>
            <person name="Lee Y."/>
            <person name="Jeon C.O."/>
        </authorList>
    </citation>
    <scope>NUCLEOTIDE SEQUENCE [LARGE SCALE GENOMIC DNA]</scope>
    <source>
        <strain evidence="18">DSM 1231</strain>
    </source>
</reference>
<keyword evidence="5 14" id="KW-0521">NADP</keyword>
<evidence type="ECO:0000313" key="18">
    <source>
        <dbReference type="Proteomes" id="UP000246077"/>
    </source>
</evidence>
<dbReference type="Proteomes" id="UP000246077">
    <property type="component" value="Unassembled WGS sequence"/>
</dbReference>
<dbReference type="NCBIfam" id="TIGR01424">
    <property type="entry name" value="gluta_reduc_2"/>
    <property type="match status" value="1"/>
</dbReference>
<dbReference type="InterPro" id="IPR001100">
    <property type="entry name" value="Pyr_nuc-diS_OxRdtase"/>
</dbReference>
<evidence type="ECO:0000256" key="6">
    <source>
        <dbReference type="ARBA" id="ARBA00023002"/>
    </source>
</evidence>
<dbReference type="RefSeq" id="WP_109919063.1">
    <property type="nucleotide sequence ID" value="NZ_QGLF01000001.1"/>
</dbReference>
<dbReference type="EC" id="1.8.1.7" evidence="14"/>
<dbReference type="GO" id="GO:0005829">
    <property type="term" value="C:cytosol"/>
    <property type="evidence" value="ECO:0007669"/>
    <property type="project" value="TreeGrafter"/>
</dbReference>
<evidence type="ECO:0000256" key="9">
    <source>
        <dbReference type="ARBA" id="ARBA00049142"/>
    </source>
</evidence>
<feature type="disulfide bond" description="Redox-active" evidence="12">
    <location>
        <begin position="45"/>
        <end position="50"/>
    </location>
</feature>
<dbReference type="PRINTS" id="PR00368">
    <property type="entry name" value="FADPNR"/>
</dbReference>
<keyword evidence="7" id="KW-1015">Disulfide bond</keyword>
<gene>
    <name evidence="17" type="primary">gor</name>
    <name evidence="17" type="ORF">DKG75_00155</name>
</gene>
<dbReference type="GO" id="GO:0006749">
    <property type="term" value="P:glutathione metabolic process"/>
    <property type="evidence" value="ECO:0007669"/>
    <property type="project" value="InterPro"/>
</dbReference>
<evidence type="ECO:0000256" key="14">
    <source>
        <dbReference type="RuleBase" id="RU365040"/>
    </source>
</evidence>
<organism evidence="17 18">
    <name type="scientific">Zavarzinia compransoris</name>
    <dbReference type="NCBI Taxonomy" id="1264899"/>
    <lineage>
        <taxon>Bacteria</taxon>
        <taxon>Pseudomonadati</taxon>
        <taxon>Pseudomonadota</taxon>
        <taxon>Alphaproteobacteria</taxon>
        <taxon>Rhodospirillales</taxon>
        <taxon>Zavarziniaceae</taxon>
        <taxon>Zavarzinia</taxon>
    </lineage>
</organism>
<evidence type="ECO:0000313" key="17">
    <source>
        <dbReference type="EMBL" id="PWR23028.1"/>
    </source>
</evidence>
<dbReference type="NCBIfam" id="NF004776">
    <property type="entry name" value="PRK06116.1"/>
    <property type="match status" value="1"/>
</dbReference>
<accession>A0A317E7C8</accession>
<dbReference type="Pfam" id="PF07992">
    <property type="entry name" value="Pyr_redox_2"/>
    <property type="match status" value="1"/>
</dbReference>
<keyword evidence="11" id="KW-0520">NAD</keyword>
<feature type="binding site" evidence="11">
    <location>
        <position position="305"/>
    </location>
    <ligand>
        <name>NAD(+)</name>
        <dbReference type="ChEBI" id="CHEBI:57540"/>
    </ligand>
</feature>
<feature type="binding site" evidence="11">
    <location>
        <position position="54"/>
    </location>
    <ligand>
        <name>FAD</name>
        <dbReference type="ChEBI" id="CHEBI:57692"/>
    </ligand>
</feature>
<comment type="catalytic activity">
    <reaction evidence="9 14">
        <text>2 glutathione + NADP(+) = glutathione disulfide + NADPH + H(+)</text>
        <dbReference type="Rhea" id="RHEA:11740"/>
        <dbReference type="ChEBI" id="CHEBI:15378"/>
        <dbReference type="ChEBI" id="CHEBI:57783"/>
        <dbReference type="ChEBI" id="CHEBI:57925"/>
        <dbReference type="ChEBI" id="CHEBI:58297"/>
        <dbReference type="ChEBI" id="CHEBI:58349"/>
        <dbReference type="EC" id="1.8.1.7"/>
    </reaction>
</comment>
<feature type="binding site" evidence="11">
    <location>
        <position position="264"/>
    </location>
    <ligand>
        <name>NAD(+)</name>
        <dbReference type="ChEBI" id="CHEBI:57540"/>
    </ligand>
</feature>
<comment type="function">
    <text evidence="14">Catalyzes the reduction of glutathione disulfide (GSSG) to reduced glutathione (GSH).</text>
</comment>
<evidence type="ECO:0000259" key="16">
    <source>
        <dbReference type="Pfam" id="PF07992"/>
    </source>
</evidence>
<dbReference type="SUPFAM" id="SSF51905">
    <property type="entry name" value="FAD/NAD(P)-binding domain"/>
    <property type="match status" value="1"/>
</dbReference>
<evidence type="ECO:0000256" key="12">
    <source>
        <dbReference type="PIRSR" id="PIRSR000350-4"/>
    </source>
</evidence>
<comment type="caution">
    <text evidence="17">The sequence shown here is derived from an EMBL/GenBank/DDBJ whole genome shotgun (WGS) entry which is preliminary data.</text>
</comment>
<sequence>MTSPSYDYDLFVIGAGSGGVRAARIAAGHGARVAVAEDYRVGGTCVIRGCVPKKLLVYAAHYGEEIEDAAAFGWTVPGKASFDWARLIAAKDKEIERLSGLYVKGLDGAGAALLRGRARLIDAHTLDVGGRRVTAATILVATGGTPEVPAIPGAEHAITSNEAFHLPAQPKRVVVVGAGYIAVEFAGIFHGLGSTTTIVHRGPRLLRGFDDDVADRLQDEYRDKGIALHLNASPTAIDKGPDGLTLHLSDGSAIETDAVMFATGRRPNTQDLGLEAAGVETGPKGEIKVDLYSRTNVPNIYAVGDVTDRVALTPVAIKEGHAFADTLFGNRPALADHHDVPTAVFSQPPIGTVGLTEAQAVARFGTVDIYEAGFRPMKHALTGRNTRTYMKLIVEPRSDRVVGAHLIGDDTPEIIQVVGIAVKLGATKAQFDRTVAVHPTAAEELVLMRSKARTATAKAAAE</sequence>
<evidence type="ECO:0000256" key="1">
    <source>
        <dbReference type="ARBA" id="ARBA00007532"/>
    </source>
</evidence>
<dbReference type="InterPro" id="IPR006324">
    <property type="entry name" value="GSHR"/>
</dbReference>
<dbReference type="PROSITE" id="PS00076">
    <property type="entry name" value="PYRIDINE_REDOX_1"/>
    <property type="match status" value="1"/>
</dbReference>
<feature type="domain" description="Pyridine nucleotide-disulphide oxidoreductase dimerisation" evidence="15">
    <location>
        <begin position="340"/>
        <end position="448"/>
    </location>
</feature>
<protein>
    <recommendedName>
        <fullName evidence="14">Glutathione reductase</fullName>
        <shortName evidence="14">GRase</shortName>
        <ecNumber evidence="14">1.8.1.7</ecNumber>
    </recommendedName>
</protein>
<dbReference type="PIRSF" id="PIRSF000350">
    <property type="entry name" value="Mercury_reductase_MerA"/>
    <property type="match status" value="1"/>
</dbReference>
<comment type="similarity">
    <text evidence="1 13">Belongs to the class-I pyridine nucleotide-disulfide oxidoreductase family.</text>
</comment>
<keyword evidence="18" id="KW-1185">Reference proteome</keyword>
<dbReference type="Pfam" id="PF02852">
    <property type="entry name" value="Pyr_redox_dim"/>
    <property type="match status" value="1"/>
</dbReference>
<dbReference type="InterPro" id="IPR023753">
    <property type="entry name" value="FAD/NAD-binding_dom"/>
</dbReference>
<comment type="subunit">
    <text evidence="2">Homodimer.</text>
</comment>
<dbReference type="GO" id="GO:0050660">
    <property type="term" value="F:flavin adenine dinucleotide binding"/>
    <property type="evidence" value="ECO:0007669"/>
    <property type="project" value="InterPro"/>
</dbReference>
<keyword evidence="6 13" id="KW-0560">Oxidoreductase</keyword>
<proteinExistence type="inferred from homology"/>
<evidence type="ECO:0000256" key="10">
    <source>
        <dbReference type="PIRSR" id="PIRSR000350-2"/>
    </source>
</evidence>
<evidence type="ECO:0000256" key="5">
    <source>
        <dbReference type="ARBA" id="ARBA00022857"/>
    </source>
</evidence>
<dbReference type="PRINTS" id="PR00411">
    <property type="entry name" value="PNDRDTASEI"/>
</dbReference>
<comment type="cofactor">
    <cofactor evidence="11">
        <name>FAD</name>
        <dbReference type="ChEBI" id="CHEBI:57692"/>
    </cofactor>
    <text evidence="11">Binds 1 FAD per subunit.</text>
</comment>
<dbReference type="EMBL" id="QGLF01000001">
    <property type="protein sequence ID" value="PWR23028.1"/>
    <property type="molecule type" value="Genomic_DNA"/>
</dbReference>
<dbReference type="AlphaFoldDB" id="A0A317E7C8"/>
<dbReference type="PANTHER" id="PTHR42737:SF2">
    <property type="entry name" value="GLUTATHIONE REDUCTASE"/>
    <property type="match status" value="1"/>
</dbReference>
<evidence type="ECO:0000256" key="13">
    <source>
        <dbReference type="RuleBase" id="RU003691"/>
    </source>
</evidence>
<evidence type="ECO:0000256" key="8">
    <source>
        <dbReference type="ARBA" id="ARBA00023284"/>
    </source>
</evidence>
<feature type="active site" description="Proton acceptor" evidence="10">
    <location>
        <position position="438"/>
    </location>
</feature>
<evidence type="ECO:0000256" key="2">
    <source>
        <dbReference type="ARBA" id="ARBA00011738"/>
    </source>
</evidence>
<evidence type="ECO:0000256" key="11">
    <source>
        <dbReference type="PIRSR" id="PIRSR000350-3"/>
    </source>
</evidence>
<dbReference type="InterPro" id="IPR004099">
    <property type="entry name" value="Pyr_nucl-diS_OxRdtase_dimer"/>
</dbReference>
<feature type="domain" description="FAD/NAD(P)-binding" evidence="16">
    <location>
        <begin position="8"/>
        <end position="320"/>
    </location>
</feature>
<dbReference type="InterPro" id="IPR046952">
    <property type="entry name" value="GSHR/TRXR-like"/>
</dbReference>
<dbReference type="GO" id="GO:0034599">
    <property type="term" value="P:cellular response to oxidative stress"/>
    <property type="evidence" value="ECO:0007669"/>
    <property type="project" value="TreeGrafter"/>
</dbReference>
<dbReference type="GO" id="GO:0050661">
    <property type="term" value="F:NADP binding"/>
    <property type="evidence" value="ECO:0007669"/>
    <property type="project" value="InterPro"/>
</dbReference>
<evidence type="ECO:0000259" key="15">
    <source>
        <dbReference type="Pfam" id="PF02852"/>
    </source>
</evidence>
<evidence type="ECO:0000256" key="3">
    <source>
        <dbReference type="ARBA" id="ARBA00022630"/>
    </source>
</evidence>
<dbReference type="Gene3D" id="3.30.390.30">
    <property type="match status" value="1"/>
</dbReference>
<evidence type="ECO:0000256" key="4">
    <source>
        <dbReference type="ARBA" id="ARBA00022827"/>
    </source>
</evidence>
<dbReference type="FunFam" id="3.50.50.60:FF:000051">
    <property type="entry name" value="Glutathione reductase"/>
    <property type="match status" value="1"/>
</dbReference>
<dbReference type="OrthoDB" id="9764616at2"/>
<dbReference type="Gene3D" id="3.50.50.60">
    <property type="entry name" value="FAD/NAD(P)-binding domain"/>
    <property type="match status" value="2"/>
</dbReference>
<dbReference type="GO" id="GO:0004362">
    <property type="term" value="F:glutathione-disulfide reductase (NADPH) activity"/>
    <property type="evidence" value="ECO:0007669"/>
    <property type="project" value="UniProtKB-EC"/>
</dbReference>
<dbReference type="InterPro" id="IPR016156">
    <property type="entry name" value="FAD/NAD-linked_Rdtase_dimer_sf"/>
</dbReference>
<keyword evidence="4 11" id="KW-0274">FAD</keyword>
<dbReference type="PANTHER" id="PTHR42737">
    <property type="entry name" value="GLUTATHIONE REDUCTASE"/>
    <property type="match status" value="1"/>
</dbReference>
<keyword evidence="11" id="KW-0547">Nucleotide-binding</keyword>
<feature type="binding site" evidence="11">
    <location>
        <begin position="177"/>
        <end position="184"/>
    </location>
    <ligand>
        <name>NAD(+)</name>
        <dbReference type="ChEBI" id="CHEBI:57540"/>
    </ligand>
</feature>
<dbReference type="InterPro" id="IPR036188">
    <property type="entry name" value="FAD/NAD-bd_sf"/>
</dbReference>
<keyword evidence="8 13" id="KW-0676">Redox-active center</keyword>
<name>A0A317E7C8_9PROT</name>